<sequence length="585" mass="60033">MHAPLTRGVRRPLAVAVAAAVAGTLATAPPAIAADHFGPGYAIPDADGNPGASHIGAYGPPGPQVAGDRQTYCADPEKKGPHQADGYSTPRTVTSWTSSVTGKPVPKANIAYASYVIGKYGQTRDDAQAAAVDAAVYEWLAGGTYALDGKRGQERLSYPVVSATSRTLAQKYVAEAAKYAGPYRLEITPSATTIHTGTEVTVDVEVISTLTGRPIPGVAVKITGTGATAAGGTVTTGKTGAAEWAFTASKEGTATVSATATGLPGSELKVLTPNNSQAQRMLLAGDTTTAKDMAAVKVDQAPGGVTIHKENPEGDVLVGAVFQLLDKTTGKLVAEGKTGEKGVLVFDGIAPGTYTLRETDTGDTDHDLVPDQDITIVSGRTAQANPVTIVDPFKDADLLLRKTDKTSGRALTGAVINIAENTVKDGEDAPGKQILSLTTGKDGTAKAKLDVKLRSGSRYWATEVTAPDGYQLDAQPIPFTAKPGETVTVTVPNTPEPTTPPPTTPPTTPPATPPTTPPTVPPKPEPPKPETPPDPSGSLAHTGADTAPWLIGGAAVLLTAGVGALWATRRRTTHNTTTGDDQHAA</sequence>
<dbReference type="GO" id="GO:0005975">
    <property type="term" value="P:carbohydrate metabolic process"/>
    <property type="evidence" value="ECO:0007669"/>
    <property type="project" value="UniProtKB-ARBA"/>
</dbReference>
<dbReference type="SUPFAM" id="SSF49373">
    <property type="entry name" value="Invasin/intimin cell-adhesion fragments"/>
    <property type="match status" value="1"/>
</dbReference>
<gene>
    <name evidence="5" type="ORF">STSU_007025</name>
</gene>
<dbReference type="InterPro" id="IPR041033">
    <property type="entry name" value="SpaA_PFL_dom_1"/>
</dbReference>
<keyword evidence="3" id="KW-0732">Signal</keyword>
<proteinExistence type="predicted"/>
<dbReference type="InterPro" id="IPR013783">
    <property type="entry name" value="Ig-like_fold"/>
</dbReference>
<dbReference type="Proteomes" id="UP000005940">
    <property type="component" value="Chromosome"/>
</dbReference>
<feature type="transmembrane region" description="Helical" evidence="2">
    <location>
        <begin position="547"/>
        <end position="567"/>
    </location>
</feature>
<evidence type="ECO:0000256" key="1">
    <source>
        <dbReference type="SAM" id="MobiDB-lite"/>
    </source>
</evidence>
<keyword evidence="2" id="KW-0812">Transmembrane</keyword>
<feature type="domain" description="SpaA-like prealbumin fold" evidence="4">
    <location>
        <begin position="398"/>
        <end position="494"/>
    </location>
</feature>
<dbReference type="NCBIfam" id="NF041528">
    <property type="entry name" value="strep_LAETG"/>
    <property type="match status" value="1"/>
</dbReference>
<dbReference type="Gene3D" id="2.60.40.10">
    <property type="entry name" value="Immunoglobulins"/>
    <property type="match status" value="3"/>
</dbReference>
<keyword evidence="2" id="KW-0472">Membrane</keyword>
<accession>I2N7U4</accession>
<keyword evidence="2" id="KW-1133">Transmembrane helix</keyword>
<reference evidence="5 6" key="1">
    <citation type="journal article" date="2012" name="J. Bacteriol.">
        <title>Draft genome of Streptomyces tsukubaensis NRRL 18488, the producer of the clinically important immunosuppressant tacrolimus (FK506).</title>
        <authorList>
            <person name="Barreiro C."/>
            <person name="Prieto C."/>
            <person name="Sola-Landa A."/>
            <person name="Solera E."/>
            <person name="Martinez-Castro M."/>
            <person name="Perez-Redondo R."/>
            <person name="Garcia-Estrada C."/>
            <person name="Aparicio J.F."/>
            <person name="Fernandez-Martinez L.T."/>
            <person name="Santos-Aberturas J."/>
            <person name="Salehi-Najafabadi Z."/>
            <person name="Rodriguez-Garcia A."/>
            <person name="Tauch A."/>
            <person name="Martin J.F."/>
        </authorList>
    </citation>
    <scope>NUCLEOTIDE SEQUENCE [LARGE SCALE GENOMIC DNA]</scope>
    <source>
        <strain evidence="6">DSM 42081 / NBRC 108919 / NRRL 18488 / 9993</strain>
    </source>
</reference>
<feature type="signal peptide" evidence="3">
    <location>
        <begin position="1"/>
        <end position="33"/>
    </location>
</feature>
<name>I2N7U4_STRT9</name>
<feature type="compositionally biased region" description="Pro residues" evidence="1">
    <location>
        <begin position="494"/>
        <end position="535"/>
    </location>
</feature>
<dbReference type="Pfam" id="PF17802">
    <property type="entry name" value="SpaA"/>
    <property type="match status" value="2"/>
</dbReference>
<dbReference type="RefSeq" id="WP_006345967.1">
    <property type="nucleotide sequence ID" value="NZ_CP029159.1"/>
</dbReference>
<feature type="compositionally biased region" description="Polar residues" evidence="1">
    <location>
        <begin position="89"/>
        <end position="100"/>
    </location>
</feature>
<evidence type="ECO:0000256" key="2">
    <source>
        <dbReference type="SAM" id="Phobius"/>
    </source>
</evidence>
<dbReference type="AlphaFoldDB" id="I2N7U4"/>
<organism evidence="5 6">
    <name type="scientific">Streptomyces tsukubensis (strain DSM 42081 / NBRC 108919 / NRRL 18488 / 9993)</name>
    <dbReference type="NCBI Taxonomy" id="1114943"/>
    <lineage>
        <taxon>Bacteria</taxon>
        <taxon>Bacillati</taxon>
        <taxon>Actinomycetota</taxon>
        <taxon>Actinomycetes</taxon>
        <taxon>Kitasatosporales</taxon>
        <taxon>Streptomycetaceae</taxon>
        <taxon>Streptomyces</taxon>
    </lineage>
</organism>
<evidence type="ECO:0000256" key="3">
    <source>
        <dbReference type="SAM" id="SignalP"/>
    </source>
</evidence>
<protein>
    <recommendedName>
        <fullName evidence="4">SpaA-like prealbumin fold domain-containing protein</fullName>
    </recommendedName>
</protein>
<dbReference type="SUPFAM" id="SSF49478">
    <property type="entry name" value="Cna protein B-type domain"/>
    <property type="match status" value="1"/>
</dbReference>
<feature type="domain" description="SpaA-like prealbumin fold" evidence="4">
    <location>
        <begin position="304"/>
        <end position="361"/>
    </location>
</feature>
<evidence type="ECO:0000259" key="4">
    <source>
        <dbReference type="Pfam" id="PF17802"/>
    </source>
</evidence>
<evidence type="ECO:0000313" key="6">
    <source>
        <dbReference type="Proteomes" id="UP000005940"/>
    </source>
</evidence>
<feature type="region of interest" description="Disordered" evidence="1">
    <location>
        <begin position="473"/>
        <end position="546"/>
    </location>
</feature>
<feature type="chain" id="PRO_5043848010" description="SpaA-like prealbumin fold domain-containing protein" evidence="3">
    <location>
        <begin position="34"/>
        <end position="585"/>
    </location>
</feature>
<dbReference type="EMBL" id="CP029159">
    <property type="protein sequence ID" value="QKM66960.1"/>
    <property type="molecule type" value="Genomic_DNA"/>
</dbReference>
<keyword evidence="6" id="KW-1185">Reference proteome</keyword>
<dbReference type="InterPro" id="IPR008964">
    <property type="entry name" value="Invasin/intimin_cell_adhesion"/>
</dbReference>
<feature type="region of interest" description="Disordered" evidence="1">
    <location>
        <begin position="75"/>
        <end position="100"/>
    </location>
</feature>
<evidence type="ECO:0000313" key="5">
    <source>
        <dbReference type="EMBL" id="QKM66960.1"/>
    </source>
</evidence>